<feature type="domain" description="SLH" evidence="3">
    <location>
        <begin position="167"/>
        <end position="231"/>
    </location>
</feature>
<reference evidence="4 5" key="1">
    <citation type="submission" date="2022-04" db="EMBL/GenBank/DDBJ databases">
        <title>Positive selection, recombination, and allopatry shape intraspecific diversity of widespread and dominant cyanobacteria.</title>
        <authorList>
            <person name="Wei J."/>
            <person name="Shu W."/>
            <person name="Hu C."/>
        </authorList>
    </citation>
    <scope>NUCLEOTIDE SEQUENCE [LARGE SCALE GENOMIC DNA]</scope>
    <source>
        <strain evidence="4 5">GB2-A4</strain>
    </source>
</reference>
<dbReference type="Pfam" id="PF00395">
    <property type="entry name" value="SLH"/>
    <property type="match status" value="3"/>
</dbReference>
<dbReference type="Pfam" id="PF02638">
    <property type="entry name" value="GHL10"/>
    <property type="match status" value="1"/>
</dbReference>
<dbReference type="PROSITE" id="PS51272">
    <property type="entry name" value="SLH"/>
    <property type="match status" value="3"/>
</dbReference>
<feature type="domain" description="SLH" evidence="3">
    <location>
        <begin position="37"/>
        <end position="100"/>
    </location>
</feature>
<dbReference type="EMBL" id="JAMPKM010000012">
    <property type="protein sequence ID" value="MEP0819031.1"/>
    <property type="molecule type" value="Genomic_DNA"/>
</dbReference>
<dbReference type="InterPro" id="IPR003790">
    <property type="entry name" value="GHL10"/>
</dbReference>
<accession>A0ABV0JB69</accession>
<evidence type="ECO:0000256" key="1">
    <source>
        <dbReference type="ARBA" id="ARBA00022729"/>
    </source>
</evidence>
<evidence type="ECO:0000259" key="3">
    <source>
        <dbReference type="PROSITE" id="PS51272"/>
    </source>
</evidence>
<protein>
    <submittedName>
        <fullName evidence="4">Family 10 glycosylhydrolase</fullName>
    </submittedName>
</protein>
<organism evidence="4 5">
    <name type="scientific">Trichocoleus desertorum GB2-A4</name>
    <dbReference type="NCBI Taxonomy" id="2933944"/>
    <lineage>
        <taxon>Bacteria</taxon>
        <taxon>Bacillati</taxon>
        <taxon>Cyanobacteriota</taxon>
        <taxon>Cyanophyceae</taxon>
        <taxon>Leptolyngbyales</taxon>
        <taxon>Trichocoleusaceae</taxon>
        <taxon>Trichocoleus</taxon>
    </lineage>
</organism>
<feature type="signal peptide" evidence="2">
    <location>
        <begin position="1"/>
        <end position="35"/>
    </location>
</feature>
<evidence type="ECO:0000256" key="2">
    <source>
        <dbReference type="SAM" id="SignalP"/>
    </source>
</evidence>
<dbReference type="PANTHER" id="PTHR43405">
    <property type="entry name" value="GLYCOSYL HYDROLASE DIGH"/>
    <property type="match status" value="1"/>
</dbReference>
<name>A0ABV0JB69_9CYAN</name>
<sequence>MHKIYRPRSPLTFFTTFLTAIAMVIAAGLMTPTTAQTSPTKFKDVQGHWAQNCIENLADQKIISGYPDGSFRPSAPVTRAEFAAMVVKAFPGAVNAALPTAPIRFSDVATNYWAAQSIDKASGAGFMSGYPGRIFRPAQNIPRAQVLVALAGGLGYKAAQPVATTLSANFNDAQAIPDYARNAIAAATEKQIVVNYPNVKSLNPNQMATRADVAAAICRSRAGSDQLALVPTQYIASNKPQSQPQSTNKTSEIRGVWLTNVDSEILFSRDRLKNDLQDLANLKFNTVYPTVWNWGHTLYPSEVAKKVIGTEVDPTPGLQGRDMLAEAVAEGHRNNLAVIPWFEFGFMAPAESDLVARHPDWLTTRQDGSTIWAEGKHSRVWLNPFQPEVQQFMIDLVTEIVTKYDIDGIQFDDHFGLPAQFGYDPITVKLYQQEHQGQKPPSDPKDAEWTRWRADKITAVFARTFEAIKARKPKTIVSLSPNPQKFSYEEFLADWATWERRGLVEELLLQIYRTDLNTFISELDQPEVRAAKQHIPVAIGILAGLKDRLMPTPQIQAQVQAVRDRDFKGVSFFYYETMWNFDTNNVARRKTAFQNLFASNVTRPNLVQEQAVKTEG</sequence>
<keyword evidence="5" id="KW-1185">Reference proteome</keyword>
<gene>
    <name evidence="4" type="ORF">NC998_18185</name>
</gene>
<dbReference type="InterPro" id="IPR017853">
    <property type="entry name" value="GH"/>
</dbReference>
<evidence type="ECO:0000313" key="4">
    <source>
        <dbReference type="EMBL" id="MEP0819031.1"/>
    </source>
</evidence>
<dbReference type="SUPFAM" id="SSF51445">
    <property type="entry name" value="(Trans)glycosidases"/>
    <property type="match status" value="1"/>
</dbReference>
<feature type="chain" id="PRO_5046081845" evidence="2">
    <location>
        <begin position="36"/>
        <end position="616"/>
    </location>
</feature>
<proteinExistence type="predicted"/>
<dbReference type="RefSeq" id="WP_190432095.1">
    <property type="nucleotide sequence ID" value="NZ_JAMPKM010000012.1"/>
</dbReference>
<comment type="caution">
    <text evidence="4">The sequence shown here is derived from an EMBL/GenBank/DDBJ whole genome shotgun (WGS) entry which is preliminary data.</text>
</comment>
<evidence type="ECO:0000313" key="5">
    <source>
        <dbReference type="Proteomes" id="UP001464891"/>
    </source>
</evidence>
<dbReference type="PANTHER" id="PTHR43405:SF1">
    <property type="entry name" value="GLYCOSYL HYDROLASE DIGH"/>
    <property type="match status" value="1"/>
</dbReference>
<keyword evidence="1 2" id="KW-0732">Signal</keyword>
<feature type="domain" description="SLH" evidence="3">
    <location>
        <begin position="101"/>
        <end position="164"/>
    </location>
</feature>
<dbReference type="InterPro" id="IPR052177">
    <property type="entry name" value="Divisome_Glycosyl_Hydrolase"/>
</dbReference>
<dbReference type="InterPro" id="IPR001119">
    <property type="entry name" value="SLH_dom"/>
</dbReference>
<dbReference type="Proteomes" id="UP001464891">
    <property type="component" value="Unassembled WGS sequence"/>
</dbReference>
<dbReference type="Gene3D" id="3.20.20.80">
    <property type="entry name" value="Glycosidases"/>
    <property type="match status" value="1"/>
</dbReference>